<organism evidence="1 2">
    <name type="scientific">Thermonema lapsum</name>
    <dbReference type="NCBI Taxonomy" id="28195"/>
    <lineage>
        <taxon>Bacteria</taxon>
        <taxon>Pseudomonadati</taxon>
        <taxon>Bacteroidota</taxon>
        <taxon>Cytophagia</taxon>
        <taxon>Cytophagales</taxon>
        <taxon>Thermonemataceae</taxon>
        <taxon>Thermonema</taxon>
    </lineage>
</organism>
<evidence type="ECO:0000313" key="2">
    <source>
        <dbReference type="Proteomes" id="UP000537126"/>
    </source>
</evidence>
<name>A0A846MQ62_9BACT</name>
<dbReference type="AlphaFoldDB" id="A0A846MQ62"/>
<keyword evidence="2" id="KW-1185">Reference proteome</keyword>
<dbReference type="EMBL" id="JAASRN010000002">
    <property type="protein sequence ID" value="NIK73714.1"/>
    <property type="molecule type" value="Genomic_DNA"/>
</dbReference>
<protein>
    <submittedName>
        <fullName evidence="1">Uncharacterized protein</fullName>
    </submittedName>
</protein>
<dbReference type="Proteomes" id="UP000537126">
    <property type="component" value="Unassembled WGS sequence"/>
</dbReference>
<reference evidence="1 2" key="1">
    <citation type="submission" date="2020-03" db="EMBL/GenBank/DDBJ databases">
        <title>Genomic Encyclopedia of Type Strains, Phase IV (KMG-IV): sequencing the most valuable type-strain genomes for metagenomic binning, comparative biology and taxonomic classification.</title>
        <authorList>
            <person name="Goeker M."/>
        </authorList>
    </citation>
    <scope>NUCLEOTIDE SEQUENCE [LARGE SCALE GENOMIC DNA]</scope>
    <source>
        <strain evidence="1 2">DSM 5718</strain>
    </source>
</reference>
<gene>
    <name evidence="1" type="ORF">FHS56_001227</name>
</gene>
<comment type="caution">
    <text evidence="1">The sequence shown here is derived from an EMBL/GenBank/DDBJ whole genome shotgun (WGS) entry which is preliminary data.</text>
</comment>
<sequence length="45" mass="5087">MLPGKILFYIAQKKQKALLTMRASSVEIASKQNYVLYNSNGLKAR</sequence>
<accession>A0A846MQ62</accession>
<proteinExistence type="predicted"/>
<evidence type="ECO:0000313" key="1">
    <source>
        <dbReference type="EMBL" id="NIK73714.1"/>
    </source>
</evidence>